<dbReference type="Pfam" id="PF01346">
    <property type="entry name" value="FKBP_N"/>
    <property type="match status" value="1"/>
</dbReference>
<proteinExistence type="inferred from homology"/>
<dbReference type="PANTHER" id="PTHR43811:SF19">
    <property type="entry name" value="39 KDA FK506-BINDING NUCLEAR PROTEIN"/>
    <property type="match status" value="1"/>
</dbReference>
<dbReference type="NCBIfam" id="NF008150">
    <property type="entry name" value="PRK10902.1"/>
    <property type="match status" value="1"/>
</dbReference>
<dbReference type="PANTHER" id="PTHR43811">
    <property type="entry name" value="FKBP-TYPE PEPTIDYL-PROLYL CIS-TRANS ISOMERASE FKPA"/>
    <property type="match status" value="1"/>
</dbReference>
<dbReference type="InterPro" id="IPR036944">
    <property type="entry name" value="PPIase_FKBP_N_sf"/>
</dbReference>
<evidence type="ECO:0000256" key="6">
    <source>
        <dbReference type="RuleBase" id="RU003915"/>
    </source>
</evidence>
<gene>
    <name evidence="11" type="ORF">DC53_12645</name>
    <name evidence="10" type="ORF">EU508_01880</name>
    <name evidence="9" type="ORF">EU509_08200</name>
</gene>
<comment type="caution">
    <text evidence="11">The sequence shown here is derived from an EMBL/GenBank/DDBJ whole genome shotgun (WGS) entry which is preliminary data.</text>
</comment>
<keyword evidence="3 5" id="KW-0697">Rotamase</keyword>
<evidence type="ECO:0000313" key="13">
    <source>
        <dbReference type="Proteomes" id="UP000322915"/>
    </source>
</evidence>
<evidence type="ECO:0000259" key="8">
    <source>
        <dbReference type="PROSITE" id="PS50059"/>
    </source>
</evidence>
<feature type="chain" id="PRO_5044538591" description="Peptidyl-prolyl cis-trans isomerase" evidence="7">
    <location>
        <begin position="25"/>
        <end position="250"/>
    </location>
</feature>
<comment type="similarity">
    <text evidence="2 6">Belongs to the FKBP-type PPIase family.</text>
</comment>
<evidence type="ECO:0000313" key="14">
    <source>
        <dbReference type="Proteomes" id="UP000324162"/>
    </source>
</evidence>
<dbReference type="PROSITE" id="PS50059">
    <property type="entry name" value="FKBP_PPIASE"/>
    <property type="match status" value="1"/>
</dbReference>
<protein>
    <recommendedName>
        <fullName evidence="6">Peptidyl-prolyl cis-trans isomerase</fullName>
        <ecNumber evidence="6">5.2.1.8</ecNumber>
    </recommendedName>
</protein>
<evidence type="ECO:0000256" key="1">
    <source>
        <dbReference type="ARBA" id="ARBA00000971"/>
    </source>
</evidence>
<evidence type="ECO:0000256" key="3">
    <source>
        <dbReference type="ARBA" id="ARBA00023110"/>
    </source>
</evidence>
<dbReference type="InterPro" id="IPR001179">
    <property type="entry name" value="PPIase_FKBP_dom"/>
</dbReference>
<evidence type="ECO:0000256" key="7">
    <source>
        <dbReference type="SAM" id="SignalP"/>
    </source>
</evidence>
<dbReference type="EMBL" id="SEUK01000037">
    <property type="protein sequence ID" value="KAA1164463.1"/>
    <property type="molecule type" value="Genomic_DNA"/>
</dbReference>
<evidence type="ECO:0000256" key="2">
    <source>
        <dbReference type="ARBA" id="ARBA00006577"/>
    </source>
</evidence>
<keyword evidence="4 5" id="KW-0413">Isomerase</keyword>
<dbReference type="OrthoDB" id="9814548at2"/>
<dbReference type="Gene3D" id="3.10.50.40">
    <property type="match status" value="1"/>
</dbReference>
<dbReference type="InterPro" id="IPR000774">
    <property type="entry name" value="PPIase_FKBP_N"/>
</dbReference>
<dbReference type="RefSeq" id="WP_007378902.1">
    <property type="nucleotide sequence ID" value="NZ_JBBMQV010000006.1"/>
</dbReference>
<dbReference type="PROSITE" id="PS51257">
    <property type="entry name" value="PROKAR_LIPOPROTEIN"/>
    <property type="match status" value="1"/>
</dbReference>
<comment type="catalytic activity">
    <reaction evidence="1 5 6">
        <text>[protein]-peptidylproline (omega=180) = [protein]-peptidylproline (omega=0)</text>
        <dbReference type="Rhea" id="RHEA:16237"/>
        <dbReference type="Rhea" id="RHEA-COMP:10747"/>
        <dbReference type="Rhea" id="RHEA-COMP:10748"/>
        <dbReference type="ChEBI" id="CHEBI:83833"/>
        <dbReference type="ChEBI" id="CHEBI:83834"/>
        <dbReference type="EC" id="5.2.1.8"/>
    </reaction>
</comment>
<dbReference type="Proteomes" id="UP000322915">
    <property type="component" value="Unassembled WGS sequence"/>
</dbReference>
<dbReference type="Gene3D" id="1.10.287.460">
    <property type="entry name" value="Peptidyl-prolyl cis-trans isomerase, FKBP-type, N-terminal domain"/>
    <property type="match status" value="1"/>
</dbReference>
<keyword evidence="7" id="KW-0732">Signal</keyword>
<dbReference type="GO" id="GO:0003755">
    <property type="term" value="F:peptidyl-prolyl cis-trans isomerase activity"/>
    <property type="evidence" value="ECO:0007669"/>
    <property type="project" value="UniProtKB-UniRule"/>
</dbReference>
<dbReference type="EMBL" id="SEUJ01000066">
    <property type="protein sequence ID" value="KAA1157592.1"/>
    <property type="molecule type" value="Genomic_DNA"/>
</dbReference>
<dbReference type="Proteomes" id="UP000027154">
    <property type="component" value="Unassembled WGS sequence"/>
</dbReference>
<dbReference type="FunFam" id="3.10.50.40:FF:000006">
    <property type="entry name" value="Peptidyl-prolyl cis-trans isomerase"/>
    <property type="match status" value="1"/>
</dbReference>
<name>A0A063KRE5_9GAMM</name>
<evidence type="ECO:0000256" key="4">
    <source>
        <dbReference type="ARBA" id="ARBA00023235"/>
    </source>
</evidence>
<evidence type="ECO:0000313" key="11">
    <source>
        <dbReference type="EMBL" id="KDC50497.1"/>
    </source>
</evidence>
<dbReference type="SUPFAM" id="SSF54534">
    <property type="entry name" value="FKBP-like"/>
    <property type="match status" value="1"/>
</dbReference>
<dbReference type="Proteomes" id="UP000324162">
    <property type="component" value="Unassembled WGS sequence"/>
</dbReference>
<reference evidence="11 12" key="1">
    <citation type="submission" date="2014-04" db="EMBL/GenBank/DDBJ databases">
        <title>Pseudoalteromonas galatheae sp. nov., isolated from a deep-sea polychaete near Canal Concepcion, Chile.</title>
        <authorList>
            <person name="Machado H.R."/>
            <person name="Gram L."/>
            <person name="Vynne N.G."/>
        </authorList>
    </citation>
    <scope>NUCLEOTIDE SEQUENCE [LARGE SCALE GENOMIC DNA]</scope>
    <source>
        <strain evidence="11 12">KMM216</strain>
    </source>
</reference>
<dbReference type="EMBL" id="JJNZ01000038">
    <property type="protein sequence ID" value="KDC50497.1"/>
    <property type="molecule type" value="Genomic_DNA"/>
</dbReference>
<dbReference type="AlphaFoldDB" id="A0A063KRE5"/>
<organism evidence="11 12">
    <name type="scientific">Pseudoalteromonas fuliginea</name>
    <dbReference type="NCBI Taxonomy" id="1872678"/>
    <lineage>
        <taxon>Bacteria</taxon>
        <taxon>Pseudomonadati</taxon>
        <taxon>Pseudomonadota</taxon>
        <taxon>Gammaproteobacteria</taxon>
        <taxon>Alteromonadales</taxon>
        <taxon>Pseudoalteromonadaceae</taxon>
        <taxon>Pseudoalteromonas</taxon>
    </lineage>
</organism>
<evidence type="ECO:0000256" key="5">
    <source>
        <dbReference type="PROSITE-ProRule" id="PRU00277"/>
    </source>
</evidence>
<feature type="domain" description="PPIase FKBP-type" evidence="8">
    <location>
        <begin position="156"/>
        <end position="241"/>
    </location>
</feature>
<reference evidence="13 14" key="2">
    <citation type="submission" date="2019-01" db="EMBL/GenBank/DDBJ databases">
        <title>Genome sequences of marine Pseudoalteromonas species.</title>
        <authorList>
            <person name="Boraston A.B."/>
            <person name="Hehemann J.-H."/>
            <person name="Vickers C.J."/>
            <person name="Salama-Alber O."/>
            <person name="Abe K."/>
            <person name="Hettle A.J."/>
        </authorList>
    </citation>
    <scope>NUCLEOTIDE SEQUENCE [LARGE SCALE GENOMIC DNA]</scope>
    <source>
        <strain evidence="10 14">PS42</strain>
        <strain evidence="9 13">PS47</strain>
    </source>
</reference>
<dbReference type="Pfam" id="PF00254">
    <property type="entry name" value="FKBP_C"/>
    <property type="match status" value="1"/>
</dbReference>
<dbReference type="EC" id="5.2.1.8" evidence="6"/>
<evidence type="ECO:0000313" key="9">
    <source>
        <dbReference type="EMBL" id="KAA1157592.1"/>
    </source>
</evidence>
<sequence>MKKTIKLSLIAASVLALTACNQEAKKEQAEVKLDTVEQQQAYGIGASVGNFLNKDLADKTEIGIELDQALLIRGFEDALAGNAKIDEEKIREVLTALDTSVRTKQEETAKVESEKSKEAGVKYLADNAKKEGVTVTESGLQYEVLSEGDGEKPVATDVVKVHYKGTLLDGTEFDSSYARNEPTTFPLNRVIAGWTEGLQLMSVGSKYKFTIPSELAYGDRDLGKIPANSTLIFDVELLEIQNDEDAAPAK</sequence>
<feature type="signal peptide" evidence="7">
    <location>
        <begin position="1"/>
        <end position="24"/>
    </location>
</feature>
<evidence type="ECO:0000313" key="10">
    <source>
        <dbReference type="EMBL" id="KAA1164463.1"/>
    </source>
</evidence>
<accession>A0A063KRE5</accession>
<dbReference type="InterPro" id="IPR046357">
    <property type="entry name" value="PPIase_dom_sf"/>
</dbReference>
<keyword evidence="13" id="KW-1185">Reference proteome</keyword>
<evidence type="ECO:0000313" key="12">
    <source>
        <dbReference type="Proteomes" id="UP000027154"/>
    </source>
</evidence>
<dbReference type="GO" id="GO:0006457">
    <property type="term" value="P:protein folding"/>
    <property type="evidence" value="ECO:0007669"/>
    <property type="project" value="InterPro"/>
</dbReference>